<keyword evidence="5" id="KW-1133">Transmembrane helix</keyword>
<evidence type="ECO:0000256" key="3">
    <source>
        <dbReference type="ARBA" id="ARBA00022723"/>
    </source>
</evidence>
<evidence type="ECO:0000256" key="2">
    <source>
        <dbReference type="ARBA" id="ARBA00010617"/>
    </source>
</evidence>
<keyword evidence="7" id="KW-1185">Reference proteome</keyword>
<name>A0ABR4A8P2_9LECA</name>
<protein>
    <recommendedName>
        <fullName evidence="8">Cytochrome P450</fullName>
    </recommendedName>
</protein>
<comment type="cofactor">
    <cofactor evidence="1">
        <name>heme</name>
        <dbReference type="ChEBI" id="CHEBI:30413"/>
    </cofactor>
</comment>
<gene>
    <name evidence="6" type="ORF">N7G274_004742</name>
</gene>
<comment type="caution">
    <text evidence="6">The sequence shown here is derived from an EMBL/GenBank/DDBJ whole genome shotgun (WGS) entry which is preliminary data.</text>
</comment>
<feature type="transmembrane region" description="Helical" evidence="5">
    <location>
        <begin position="6"/>
        <end position="24"/>
    </location>
</feature>
<proteinExistence type="inferred from homology"/>
<evidence type="ECO:0000313" key="7">
    <source>
        <dbReference type="Proteomes" id="UP001590950"/>
    </source>
</evidence>
<keyword evidence="5" id="KW-0812">Transmembrane</keyword>
<sequence length="472" mass="53888">MGVTSIFAETVAITFCLFASYWLLTIYTNKGLDRYPGPRLAKFTKLWHRMDVKSNKHQIHLINLHRRYGSIVRIGPNTLSLADPELVPLIYGVKNEFPKSHMYDVFAPRVNGKPANSWLSVRDAKIHASIKRPIANAYSLTALVEYEPLVDDMIKKFVIRIDETVGHQVDESIDMAIWLRLYAFDVIMYLTFSDTLGFLEAGSDVDGFMIALDRNLDRSALLTTMPWAAYLVKHNPIVGFFTKDSVIFPAWATKQIKARMVIRDEKKDEKPRPKDFLDRFLSAANSDGSDGYNFPLIMNWTLTNIMAGADTTAIGLRAILYYLLVFPSKMEVLLRELRAAELSYPVSWKESQRLPYLDACIKEAFRLHPAIGLGLEREVPLSGLQLPNGNMLQPGTCVSMNAWVVNRQDVFGEQVDQFIPERWLKQDHESATKYQERVSKMKRADLTFGYSYAALAIRNLLGEQLERVVDYQ</sequence>
<dbReference type="PANTHER" id="PTHR24305">
    <property type="entry name" value="CYTOCHROME P450"/>
    <property type="match status" value="1"/>
</dbReference>
<comment type="similarity">
    <text evidence="2">Belongs to the cytochrome P450 family.</text>
</comment>
<dbReference type="SUPFAM" id="SSF48264">
    <property type="entry name" value="Cytochrome P450"/>
    <property type="match status" value="1"/>
</dbReference>
<dbReference type="Proteomes" id="UP001590950">
    <property type="component" value="Unassembled WGS sequence"/>
</dbReference>
<organism evidence="6 7">
    <name type="scientific">Stereocaulon virgatum</name>
    <dbReference type="NCBI Taxonomy" id="373712"/>
    <lineage>
        <taxon>Eukaryota</taxon>
        <taxon>Fungi</taxon>
        <taxon>Dikarya</taxon>
        <taxon>Ascomycota</taxon>
        <taxon>Pezizomycotina</taxon>
        <taxon>Lecanoromycetes</taxon>
        <taxon>OSLEUM clade</taxon>
        <taxon>Lecanoromycetidae</taxon>
        <taxon>Lecanorales</taxon>
        <taxon>Lecanorineae</taxon>
        <taxon>Stereocaulaceae</taxon>
        <taxon>Stereocaulon</taxon>
    </lineage>
</organism>
<dbReference type="InterPro" id="IPR050121">
    <property type="entry name" value="Cytochrome_P450_monoxygenase"/>
</dbReference>
<reference evidence="6 7" key="1">
    <citation type="submission" date="2024-09" db="EMBL/GenBank/DDBJ databases">
        <title>Rethinking Asexuality: The Enigmatic Case of Functional Sexual Genes in Lepraria (Stereocaulaceae).</title>
        <authorList>
            <person name="Doellman M."/>
            <person name="Sun Y."/>
            <person name="Barcenas-Pena A."/>
            <person name="Lumbsch H.T."/>
            <person name="Grewe F."/>
        </authorList>
    </citation>
    <scope>NUCLEOTIDE SEQUENCE [LARGE SCALE GENOMIC DNA]</scope>
    <source>
        <strain evidence="6 7">Mercado 3170</strain>
    </source>
</reference>
<accession>A0ABR4A8P2</accession>
<dbReference type="Pfam" id="PF00067">
    <property type="entry name" value="p450"/>
    <property type="match status" value="1"/>
</dbReference>
<dbReference type="InterPro" id="IPR001128">
    <property type="entry name" value="Cyt_P450"/>
</dbReference>
<evidence type="ECO:0008006" key="8">
    <source>
        <dbReference type="Google" id="ProtNLM"/>
    </source>
</evidence>
<evidence type="ECO:0000313" key="6">
    <source>
        <dbReference type="EMBL" id="KAL2042254.1"/>
    </source>
</evidence>
<dbReference type="CDD" id="cd11060">
    <property type="entry name" value="CYP57A1-like"/>
    <property type="match status" value="1"/>
</dbReference>
<dbReference type="EMBL" id="JBEFKJ010000014">
    <property type="protein sequence ID" value="KAL2042254.1"/>
    <property type="molecule type" value="Genomic_DNA"/>
</dbReference>
<evidence type="ECO:0000256" key="5">
    <source>
        <dbReference type="SAM" id="Phobius"/>
    </source>
</evidence>
<evidence type="ECO:0000256" key="1">
    <source>
        <dbReference type="ARBA" id="ARBA00001971"/>
    </source>
</evidence>
<keyword evidence="4" id="KW-0408">Iron</keyword>
<keyword evidence="3" id="KW-0479">Metal-binding</keyword>
<keyword evidence="5" id="KW-0472">Membrane</keyword>
<dbReference type="Gene3D" id="1.10.630.10">
    <property type="entry name" value="Cytochrome P450"/>
    <property type="match status" value="1"/>
</dbReference>
<evidence type="ECO:0000256" key="4">
    <source>
        <dbReference type="ARBA" id="ARBA00023004"/>
    </source>
</evidence>
<dbReference type="InterPro" id="IPR036396">
    <property type="entry name" value="Cyt_P450_sf"/>
</dbReference>
<dbReference type="PANTHER" id="PTHR24305:SF232">
    <property type="entry name" value="P450, PUTATIVE (EUROFUNG)-RELATED"/>
    <property type="match status" value="1"/>
</dbReference>